<dbReference type="EMBL" id="CAICTM010000311">
    <property type="protein sequence ID" value="CAB9507588.1"/>
    <property type="molecule type" value="Genomic_DNA"/>
</dbReference>
<feature type="compositionally biased region" description="Basic and acidic residues" evidence="2">
    <location>
        <begin position="484"/>
        <end position="494"/>
    </location>
</feature>
<dbReference type="Proteomes" id="UP001153069">
    <property type="component" value="Unassembled WGS sequence"/>
</dbReference>
<dbReference type="AlphaFoldDB" id="A0A9N8DR68"/>
<keyword evidence="1" id="KW-0175">Coiled coil</keyword>
<gene>
    <name evidence="3" type="ORF">SEMRO_312_G114600.1</name>
</gene>
<evidence type="ECO:0000256" key="1">
    <source>
        <dbReference type="SAM" id="Coils"/>
    </source>
</evidence>
<feature type="compositionally biased region" description="Basic and acidic residues" evidence="2">
    <location>
        <begin position="531"/>
        <end position="547"/>
    </location>
</feature>
<reference evidence="3" key="1">
    <citation type="submission" date="2020-06" db="EMBL/GenBank/DDBJ databases">
        <authorList>
            <consortium name="Plant Systems Biology data submission"/>
        </authorList>
    </citation>
    <scope>NUCLEOTIDE SEQUENCE</scope>
    <source>
        <strain evidence="3">D6</strain>
    </source>
</reference>
<evidence type="ECO:0000313" key="3">
    <source>
        <dbReference type="EMBL" id="CAB9507588.1"/>
    </source>
</evidence>
<sequence length="622" mass="66659">MMSKDEATVGGYSQALAAIDRMEQDLSEEETGFKQKMEAMRKELESIKKELDHKKKVGEDLRGIEKGTVISASINDKEPSRYVVAEVGKGCLVSVVAMETEDFWDSSSIDSLVKTEIDLSVTQYKISHYNVTTCFGVGNDAKASRETIHSGANDEVGVDGYGKNRTGIFEATNDGILSTISTLLGKSDNTKSGKSACSSNNTPEDLESVMIGRLLLEHGCLILGVLIVSIVALSTFGAHAMTNLQCANGTSDPHTLLGVDMATPTFVELAPTMVLATGSLRASDGQQWLDVESGGQKGTLAHENDATGPAFGVTHGGAASSVDVGASLVFDPSVEEGASGVEKQASLQDETTSNTVSNEIGSPTLAAVSSPGLASHKPFGGNDSLKFEESSTLSPGHSGSPVESNAVVKEADNPARRPEDVDRWLESLKYRHAYARQMRGSRKPVQRYELTQELPVAESETVEAMDGEPVALEEEDVQTYHFGRDETDETEHGGETSSVDLGASPISDPAVEKGAYGAEEANPDALAGTPNRDKATVSSRKALENAKENALAQYEKSEREMPEWGKKYHSGGPVESNAVVNEADDDDETNVENQPGEGSFELWYRLSPEEFCLELDRRFPSL</sequence>
<accession>A0A9N8DR68</accession>
<evidence type="ECO:0000256" key="2">
    <source>
        <dbReference type="SAM" id="MobiDB-lite"/>
    </source>
</evidence>
<protein>
    <submittedName>
        <fullName evidence="3">Uncharacterized protein</fullName>
    </submittedName>
</protein>
<feature type="compositionally biased region" description="Basic and acidic residues" evidence="2">
    <location>
        <begin position="555"/>
        <end position="566"/>
    </location>
</feature>
<feature type="compositionally biased region" description="Basic and acidic residues" evidence="2">
    <location>
        <begin position="409"/>
        <end position="418"/>
    </location>
</feature>
<feature type="compositionally biased region" description="Polar residues" evidence="2">
    <location>
        <begin position="390"/>
        <end position="403"/>
    </location>
</feature>
<keyword evidence="4" id="KW-1185">Reference proteome</keyword>
<comment type="caution">
    <text evidence="3">The sequence shown here is derived from an EMBL/GenBank/DDBJ whole genome shotgun (WGS) entry which is preliminary data.</text>
</comment>
<proteinExistence type="predicted"/>
<feature type="coiled-coil region" evidence="1">
    <location>
        <begin position="30"/>
        <end position="57"/>
    </location>
</feature>
<name>A0A9N8DR68_9STRA</name>
<feature type="region of interest" description="Disordered" evidence="2">
    <location>
        <begin position="337"/>
        <end position="418"/>
    </location>
</feature>
<feature type="compositionally biased region" description="Polar residues" evidence="2">
    <location>
        <begin position="345"/>
        <end position="361"/>
    </location>
</feature>
<feature type="region of interest" description="Disordered" evidence="2">
    <location>
        <begin position="484"/>
        <end position="598"/>
    </location>
</feature>
<organism evidence="3 4">
    <name type="scientific">Seminavis robusta</name>
    <dbReference type="NCBI Taxonomy" id="568900"/>
    <lineage>
        <taxon>Eukaryota</taxon>
        <taxon>Sar</taxon>
        <taxon>Stramenopiles</taxon>
        <taxon>Ochrophyta</taxon>
        <taxon>Bacillariophyta</taxon>
        <taxon>Bacillariophyceae</taxon>
        <taxon>Bacillariophycidae</taxon>
        <taxon>Naviculales</taxon>
        <taxon>Naviculaceae</taxon>
        <taxon>Seminavis</taxon>
    </lineage>
</organism>
<evidence type="ECO:0000313" key="4">
    <source>
        <dbReference type="Proteomes" id="UP001153069"/>
    </source>
</evidence>